<dbReference type="InterPro" id="IPR004843">
    <property type="entry name" value="Calcineurin-like_PHP"/>
</dbReference>
<evidence type="ECO:0000256" key="1">
    <source>
        <dbReference type="ARBA" id="ARBA00022722"/>
    </source>
</evidence>
<evidence type="ECO:0000259" key="5">
    <source>
        <dbReference type="Pfam" id="PF00149"/>
    </source>
</evidence>
<proteinExistence type="inferred from homology"/>
<sequence>MNPRLPLCFSPLSDISSRIFNNILWEIWRERVRFLHTSDWHLGVSLNQIDCQPEQERFLKWLVDTLTEREIDVLVIAGDIFHYSNPSNAARKLYFEFLRDCTAIETLRSVVVVGGNHDSASGLEAPRELLQLFDMHVVGALAYDETQWADQCLVPITGASGEVELVVAAVPYVQEKHLGVRMGDGGQTELRAQYTAAFQKLYSDLAGEAEARWPGAQLIATGHMTVYENAKKDAQKGDFHSAIHRTQVRDAAQLAQEVADAQAPEYLRTVGTIEAMGPKIFDPRFRYIALGHIHRPFPVGARHIRYSGTPIATSVDERAPSRQVILVEFDAEDPANPLDIQPISVPCWREVFKLEGNRSELSEALRGLKAEADAPAAVFLTVLLEQSDIVGVSHLDHFQKILKENHPSGRVPIIAEITQRFATRAELQADGGEPMPTLAPIEELTMSDVFAALYQQKNGTDQPPPPRLLEKFSEVHQLFLDSDESTQGEQ</sequence>
<keyword evidence="4" id="KW-0233">DNA recombination</keyword>
<dbReference type="InterPro" id="IPR029052">
    <property type="entry name" value="Metallo-depent_PP-like"/>
</dbReference>
<dbReference type="PANTHER" id="PTHR30337">
    <property type="entry name" value="COMPONENT OF ATP-DEPENDENT DSDNA EXONUCLEASE"/>
    <property type="match status" value="1"/>
</dbReference>
<comment type="function">
    <text evidence="4">SbcCD cleaves DNA hairpin structures. These structures can inhibit DNA replication and are intermediates in certain DNA recombination reactions. The complex acts as a 3'-&gt;5' double strand exonuclease that can open hairpins. It also has a 5' single-strand endonuclease activity.</text>
</comment>
<gene>
    <name evidence="4" type="primary">sbcD</name>
    <name evidence="6" type="ORF">DN745_14115</name>
</gene>
<evidence type="ECO:0000313" key="6">
    <source>
        <dbReference type="EMBL" id="AWV90401.1"/>
    </source>
</evidence>
<dbReference type="SUPFAM" id="SSF56300">
    <property type="entry name" value="Metallo-dependent phosphatases"/>
    <property type="match status" value="1"/>
</dbReference>
<protein>
    <recommendedName>
        <fullName evidence="4">Nuclease SbcCD subunit D</fullName>
    </recommendedName>
</protein>
<reference evidence="6 7" key="1">
    <citation type="submission" date="2018-06" db="EMBL/GenBank/DDBJ databases">
        <title>Lujinxingia sediminis gen. nov. sp. nov., a new facultative anaerobic member of the class Deltaproteobacteria, and proposal of Lujinxingaceae fam. nov.</title>
        <authorList>
            <person name="Guo L.-Y."/>
            <person name="Li C.-M."/>
            <person name="Wang S."/>
            <person name="Du Z.-J."/>
        </authorList>
    </citation>
    <scope>NUCLEOTIDE SEQUENCE [LARGE SCALE GENOMIC DNA]</scope>
    <source>
        <strain evidence="6 7">FA350</strain>
    </source>
</reference>
<dbReference type="KEGG" id="bsed:DN745_14115"/>
<evidence type="ECO:0000313" key="7">
    <source>
        <dbReference type="Proteomes" id="UP000249799"/>
    </source>
</evidence>
<dbReference type="InterPro" id="IPR004593">
    <property type="entry name" value="SbcD"/>
</dbReference>
<organism evidence="6 7">
    <name type="scientific">Bradymonas sediminis</name>
    <dbReference type="NCBI Taxonomy" id="1548548"/>
    <lineage>
        <taxon>Bacteria</taxon>
        <taxon>Deltaproteobacteria</taxon>
        <taxon>Bradymonadales</taxon>
        <taxon>Bradymonadaceae</taxon>
        <taxon>Bradymonas</taxon>
    </lineage>
</organism>
<dbReference type="OrthoDB" id="9773856at2"/>
<dbReference type="Pfam" id="PF00149">
    <property type="entry name" value="Metallophos"/>
    <property type="match status" value="1"/>
</dbReference>
<dbReference type="Proteomes" id="UP000249799">
    <property type="component" value="Chromosome"/>
</dbReference>
<evidence type="ECO:0000256" key="4">
    <source>
        <dbReference type="RuleBase" id="RU363069"/>
    </source>
</evidence>
<comment type="subunit">
    <text evidence="4">Heterodimer of SbcC and SbcD.</text>
</comment>
<dbReference type="GO" id="GO:0006310">
    <property type="term" value="P:DNA recombination"/>
    <property type="evidence" value="ECO:0007669"/>
    <property type="project" value="UniProtKB-KW"/>
</dbReference>
<dbReference type="GO" id="GO:0004519">
    <property type="term" value="F:endonuclease activity"/>
    <property type="evidence" value="ECO:0007669"/>
    <property type="project" value="UniProtKB-KW"/>
</dbReference>
<accession>A0A2Z4FN30</accession>
<dbReference type="Gene3D" id="3.60.21.10">
    <property type="match status" value="1"/>
</dbReference>
<keyword evidence="1 4" id="KW-0540">Nuclease</keyword>
<evidence type="ECO:0000256" key="3">
    <source>
        <dbReference type="ARBA" id="ARBA00022839"/>
    </source>
</evidence>
<evidence type="ECO:0000256" key="2">
    <source>
        <dbReference type="ARBA" id="ARBA00022801"/>
    </source>
</evidence>
<keyword evidence="4" id="KW-0235">DNA replication</keyword>
<keyword evidence="4" id="KW-0255">Endonuclease</keyword>
<dbReference type="GO" id="GO:0006260">
    <property type="term" value="P:DNA replication"/>
    <property type="evidence" value="ECO:0007669"/>
    <property type="project" value="UniProtKB-KW"/>
</dbReference>
<dbReference type="InterPro" id="IPR041796">
    <property type="entry name" value="Mre11_N"/>
</dbReference>
<keyword evidence="3 4" id="KW-0269">Exonuclease</keyword>
<dbReference type="InterPro" id="IPR050535">
    <property type="entry name" value="DNA_Repair-Maintenance_Comp"/>
</dbReference>
<dbReference type="EMBL" id="CP030032">
    <property type="protein sequence ID" value="AWV90401.1"/>
    <property type="molecule type" value="Genomic_DNA"/>
</dbReference>
<keyword evidence="7" id="KW-1185">Reference proteome</keyword>
<dbReference type="GO" id="GO:0008408">
    <property type="term" value="F:3'-5' exonuclease activity"/>
    <property type="evidence" value="ECO:0007669"/>
    <property type="project" value="InterPro"/>
</dbReference>
<dbReference type="NCBIfam" id="TIGR00619">
    <property type="entry name" value="sbcd"/>
    <property type="match status" value="1"/>
</dbReference>
<keyword evidence="2 4" id="KW-0378">Hydrolase</keyword>
<dbReference type="CDD" id="cd00840">
    <property type="entry name" value="MPP_Mre11_N"/>
    <property type="match status" value="1"/>
</dbReference>
<dbReference type="AlphaFoldDB" id="A0A2Z4FN30"/>
<feature type="domain" description="Calcineurin-like phosphoesterase" evidence="5">
    <location>
        <begin position="33"/>
        <end position="295"/>
    </location>
</feature>
<name>A0A2Z4FN30_9DELT</name>
<comment type="similarity">
    <text evidence="4">Belongs to the SbcD family.</text>
</comment>
<dbReference type="PANTHER" id="PTHR30337:SF0">
    <property type="entry name" value="NUCLEASE SBCCD SUBUNIT D"/>
    <property type="match status" value="1"/>
</dbReference>